<organism evidence="1 2">
    <name type="scientific">Penicillium bovifimosum</name>
    <dbReference type="NCBI Taxonomy" id="126998"/>
    <lineage>
        <taxon>Eukaryota</taxon>
        <taxon>Fungi</taxon>
        <taxon>Dikarya</taxon>
        <taxon>Ascomycota</taxon>
        <taxon>Pezizomycotina</taxon>
        <taxon>Eurotiomycetes</taxon>
        <taxon>Eurotiomycetidae</taxon>
        <taxon>Eurotiales</taxon>
        <taxon>Aspergillaceae</taxon>
        <taxon>Penicillium</taxon>
    </lineage>
</organism>
<proteinExistence type="predicted"/>
<accession>A0A9W9HD95</accession>
<keyword evidence="2" id="KW-1185">Reference proteome</keyword>
<dbReference type="EMBL" id="JAPQKL010000002">
    <property type="protein sequence ID" value="KAJ5143453.1"/>
    <property type="molecule type" value="Genomic_DNA"/>
</dbReference>
<comment type="caution">
    <text evidence="1">The sequence shown here is derived from an EMBL/GenBank/DDBJ whole genome shotgun (WGS) entry which is preliminary data.</text>
</comment>
<dbReference type="GeneID" id="81402154"/>
<dbReference type="OrthoDB" id="4362551at2759"/>
<protein>
    <submittedName>
        <fullName evidence="1">ABC transporter integral membrane type 1</fullName>
    </submittedName>
</protein>
<evidence type="ECO:0000313" key="2">
    <source>
        <dbReference type="Proteomes" id="UP001149079"/>
    </source>
</evidence>
<sequence length="60" mass="7048">MSFYPPGWDYDRVLSASDDYMMGLTAEQHTTFFGGLREDGMRHEKDIWCHVSKDGIRQYV</sequence>
<gene>
    <name evidence="1" type="ORF">N7515_002240</name>
</gene>
<dbReference type="Proteomes" id="UP001149079">
    <property type="component" value="Unassembled WGS sequence"/>
</dbReference>
<dbReference type="RefSeq" id="XP_056525097.1">
    <property type="nucleotide sequence ID" value="XM_056662984.1"/>
</dbReference>
<dbReference type="AlphaFoldDB" id="A0A9W9HD95"/>
<reference evidence="1" key="1">
    <citation type="submission" date="2022-11" db="EMBL/GenBank/DDBJ databases">
        <authorList>
            <person name="Petersen C."/>
        </authorList>
    </citation>
    <scope>NUCLEOTIDE SEQUENCE</scope>
    <source>
        <strain evidence="1">IBT 22155</strain>
    </source>
</reference>
<reference evidence="1" key="2">
    <citation type="journal article" date="2023" name="IMA Fungus">
        <title>Comparative genomic study of the Penicillium genus elucidates a diverse pangenome and 15 lateral gene transfer events.</title>
        <authorList>
            <person name="Petersen C."/>
            <person name="Sorensen T."/>
            <person name="Nielsen M.R."/>
            <person name="Sondergaard T.E."/>
            <person name="Sorensen J.L."/>
            <person name="Fitzpatrick D.A."/>
            <person name="Frisvad J.C."/>
            <person name="Nielsen K.L."/>
        </authorList>
    </citation>
    <scope>NUCLEOTIDE SEQUENCE</scope>
    <source>
        <strain evidence="1">IBT 22155</strain>
    </source>
</reference>
<evidence type="ECO:0000313" key="1">
    <source>
        <dbReference type="EMBL" id="KAJ5143453.1"/>
    </source>
</evidence>
<name>A0A9W9HD95_9EURO</name>